<keyword evidence="3" id="KW-1185">Reference proteome</keyword>
<name>A0A6A6XJQ4_9PLEO</name>
<evidence type="ECO:0000313" key="2">
    <source>
        <dbReference type="EMBL" id="KAF2795807.1"/>
    </source>
</evidence>
<evidence type="ECO:0000256" key="1">
    <source>
        <dbReference type="SAM" id="MobiDB-lite"/>
    </source>
</evidence>
<feature type="region of interest" description="Disordered" evidence="1">
    <location>
        <begin position="38"/>
        <end position="58"/>
    </location>
</feature>
<dbReference type="AlphaFoldDB" id="A0A6A6XJQ4"/>
<proteinExistence type="predicted"/>
<feature type="compositionally biased region" description="Low complexity" evidence="1">
    <location>
        <begin position="87"/>
        <end position="101"/>
    </location>
</feature>
<sequence length="180" mass="20048">MAAMLWSTSRAATEAVPKSLFRLAPQTSRRMDYWIREAERQEHSSSPQGLPWDLQAGPRPLALAAPSSSLTPCRRSVSWATASTVLTPSPALLPPSSTLSTPEPPRSPLVRPARRSLSLLSSPEISNLSPWVEPAHPSWLELERLIYQQTPQEESTAVSPKVLVLTRRQLRRHHGPIKER</sequence>
<reference evidence="2" key="1">
    <citation type="journal article" date="2020" name="Stud. Mycol.">
        <title>101 Dothideomycetes genomes: a test case for predicting lifestyles and emergence of pathogens.</title>
        <authorList>
            <person name="Haridas S."/>
            <person name="Albert R."/>
            <person name="Binder M."/>
            <person name="Bloem J."/>
            <person name="Labutti K."/>
            <person name="Salamov A."/>
            <person name="Andreopoulos B."/>
            <person name="Baker S."/>
            <person name="Barry K."/>
            <person name="Bills G."/>
            <person name="Bluhm B."/>
            <person name="Cannon C."/>
            <person name="Castanera R."/>
            <person name="Culley D."/>
            <person name="Daum C."/>
            <person name="Ezra D."/>
            <person name="Gonzalez J."/>
            <person name="Henrissat B."/>
            <person name="Kuo A."/>
            <person name="Liang C."/>
            <person name="Lipzen A."/>
            <person name="Lutzoni F."/>
            <person name="Magnuson J."/>
            <person name="Mondo S."/>
            <person name="Nolan M."/>
            <person name="Ohm R."/>
            <person name="Pangilinan J."/>
            <person name="Park H.-J."/>
            <person name="Ramirez L."/>
            <person name="Alfaro M."/>
            <person name="Sun H."/>
            <person name="Tritt A."/>
            <person name="Yoshinaga Y."/>
            <person name="Zwiers L.-H."/>
            <person name="Turgeon B."/>
            <person name="Goodwin S."/>
            <person name="Spatafora J."/>
            <person name="Crous P."/>
            <person name="Grigoriev I."/>
        </authorList>
    </citation>
    <scope>NUCLEOTIDE SEQUENCE</scope>
    <source>
        <strain evidence="2">CBS 109.77</strain>
    </source>
</reference>
<dbReference type="Proteomes" id="UP000799757">
    <property type="component" value="Unassembled WGS sequence"/>
</dbReference>
<evidence type="ECO:0000313" key="3">
    <source>
        <dbReference type="Proteomes" id="UP000799757"/>
    </source>
</evidence>
<dbReference type="EMBL" id="MU001847">
    <property type="protein sequence ID" value="KAF2795807.1"/>
    <property type="molecule type" value="Genomic_DNA"/>
</dbReference>
<feature type="region of interest" description="Disordered" evidence="1">
    <location>
        <begin position="87"/>
        <end position="111"/>
    </location>
</feature>
<protein>
    <submittedName>
        <fullName evidence="2">Uncharacterized protein</fullName>
    </submittedName>
</protein>
<feature type="non-terminal residue" evidence="2">
    <location>
        <position position="180"/>
    </location>
</feature>
<gene>
    <name evidence="2" type="ORF">K505DRAFT_381785</name>
</gene>
<organism evidence="2 3">
    <name type="scientific">Melanomma pulvis-pyrius CBS 109.77</name>
    <dbReference type="NCBI Taxonomy" id="1314802"/>
    <lineage>
        <taxon>Eukaryota</taxon>
        <taxon>Fungi</taxon>
        <taxon>Dikarya</taxon>
        <taxon>Ascomycota</taxon>
        <taxon>Pezizomycotina</taxon>
        <taxon>Dothideomycetes</taxon>
        <taxon>Pleosporomycetidae</taxon>
        <taxon>Pleosporales</taxon>
        <taxon>Melanommataceae</taxon>
        <taxon>Melanomma</taxon>
    </lineage>
</organism>
<accession>A0A6A6XJQ4</accession>